<evidence type="ECO:0000313" key="6">
    <source>
        <dbReference type="EMBL" id="WGO86115.1"/>
    </source>
</evidence>
<evidence type="ECO:0000256" key="1">
    <source>
        <dbReference type="SAM" id="MobiDB-lite"/>
    </source>
</evidence>
<keyword evidence="2" id="KW-0812">Transmembrane</keyword>
<keyword evidence="2" id="KW-1133">Transmembrane helix</keyword>
<reference evidence="5 7" key="1">
    <citation type="submission" date="2016-10" db="EMBL/GenBank/DDBJ databases">
        <authorList>
            <person name="Varghese N."/>
            <person name="Submissions S."/>
        </authorList>
    </citation>
    <scope>NUCLEOTIDE SEQUENCE [LARGE SCALE GENOMIC DNA]</scope>
    <source>
        <strain evidence="5 7">ATCC 43761</strain>
    </source>
</reference>
<dbReference type="Proteomes" id="UP001242513">
    <property type="component" value="Chromosome"/>
</dbReference>
<dbReference type="EMBL" id="FMXC01000003">
    <property type="protein sequence ID" value="SDA43468.1"/>
    <property type="molecule type" value="Genomic_DNA"/>
</dbReference>
<evidence type="ECO:0000256" key="2">
    <source>
        <dbReference type="SAM" id="Phobius"/>
    </source>
</evidence>
<reference evidence="6" key="3">
    <citation type="submission" date="2023-04" db="EMBL/GenBank/DDBJ databases">
        <authorList>
            <person name="Wang Y."/>
        </authorList>
    </citation>
    <scope>NUCLEOTIDE SEQUENCE</scope>
    <source>
        <strain evidence="6">ZW18</strain>
    </source>
</reference>
<dbReference type="AlphaFoldDB" id="A0AAX3UEJ0"/>
<dbReference type="InterPro" id="IPR059115">
    <property type="entry name" value="Rib"/>
</dbReference>
<keyword evidence="2" id="KW-0472">Membrane</keyword>
<evidence type="ECO:0000313" key="7">
    <source>
        <dbReference type="Proteomes" id="UP000181860"/>
    </source>
</evidence>
<protein>
    <submittedName>
        <fullName evidence="6">Rib/alpha-like domain-containing protein</fullName>
    </submittedName>
</protein>
<organism evidence="6 8">
    <name type="scientific">Lactobacillus kefiranofaciens</name>
    <dbReference type="NCBI Taxonomy" id="267818"/>
    <lineage>
        <taxon>Bacteria</taxon>
        <taxon>Bacillati</taxon>
        <taxon>Bacillota</taxon>
        <taxon>Bacilli</taxon>
        <taxon>Lactobacillales</taxon>
        <taxon>Lactobacillaceae</taxon>
        <taxon>Lactobacillus</taxon>
    </lineage>
</organism>
<accession>A0AAX3UEJ0</accession>
<evidence type="ECO:0000313" key="8">
    <source>
        <dbReference type="Proteomes" id="UP001242513"/>
    </source>
</evidence>
<feature type="domain" description="Rib" evidence="4">
    <location>
        <begin position="90"/>
        <end position="164"/>
    </location>
</feature>
<sequence length="593" mass="67101">MNNDHNQEPSFGSTIKVVTSDRKDAYLYDASGIKQKQTKRNGESLTVFEVKQINDKTFYRVGDQKSWLLKNDTNYGTVLSQNDETTGQKDADKYNLSVKNGLVLEHGSSIPGSKGMHKVFKNSKDFPGNTKYEWVYPPDTSQNKYTNAKIKVIFPDGSFKERKVHYLISHSQSPEQSKKDVSNVVPHLTPADPHPSEQNASGIKNLTLKDFNFDFLKNNIVVGDALSKNVKQAVELYEHGFYSQMANTIRKGLESFTDQLLNLNQINPGENWNSANLNNKLGYIAHLRLLPKRMMDLCFSIKNYGNIGSHNSKAIFNHTSALANLKQYHDLLVYLTNTYQDEKWPYVDVQITDDQAKHPNWYKKPQLNPIGVSTYKEYVEDKERPVRQPTRPVQVVATPPSPEVQKNISQLKKKTGQGMKILISCFAAIGVIVLAGIGYEVYQMMNPNNSPQSQVTTKQPKTLKEKAAALSTKQLIALSLIYADRNDDSKLDSNWQNIYDAVSNNNYNIGRYDSYTFGDATVTAQGKNYIYLFEKGVGIGYQDKGSQRLVSFFDANESEPVRAYDYQMLEVVNSMKKINSLAKKLVFTDESES</sequence>
<reference evidence="6" key="2">
    <citation type="journal article" date="2022" name="Food Funct.">
        <title>Lactobacillus kefiranofaciens ZW18 from Kefir enhances the anti-tumor effect of anti-programmed cell death 1 (PD-1) immunotherapy by modulating the gut microbiota.</title>
        <authorList>
            <person name="Zhao J."/>
            <person name="Wang Y."/>
            <person name="Wang J."/>
            <person name="Lv M."/>
            <person name="Zhou C."/>
            <person name="Jia L."/>
            <person name="Geng W."/>
        </authorList>
    </citation>
    <scope>NUCLEOTIDE SEQUENCE</scope>
    <source>
        <strain evidence="6">ZW18</strain>
    </source>
</reference>
<dbReference type="Proteomes" id="UP000181860">
    <property type="component" value="Unassembled WGS sequence"/>
</dbReference>
<evidence type="ECO:0000259" key="3">
    <source>
        <dbReference type="Pfam" id="PF03217"/>
    </source>
</evidence>
<dbReference type="InterPro" id="IPR024968">
    <property type="entry name" value="SlpA_C_lactobacillus"/>
</dbReference>
<dbReference type="RefSeq" id="WP_013854369.1">
    <property type="nucleotide sequence ID" value="NZ_CP123735.1"/>
</dbReference>
<feature type="compositionally biased region" description="Low complexity" evidence="1">
    <location>
        <begin position="387"/>
        <end position="396"/>
    </location>
</feature>
<name>A0AAX3UEJ0_9LACO</name>
<keyword evidence="7" id="KW-1185">Reference proteome</keyword>
<dbReference type="Pfam" id="PF03217">
    <property type="entry name" value="SlpA"/>
    <property type="match status" value="1"/>
</dbReference>
<dbReference type="EMBL" id="CP123735">
    <property type="protein sequence ID" value="WGO86115.1"/>
    <property type="molecule type" value="Genomic_DNA"/>
</dbReference>
<feature type="domain" description="S-layer protein C-terminal" evidence="3">
    <location>
        <begin position="22"/>
        <end position="64"/>
    </location>
</feature>
<gene>
    <name evidence="6" type="ORF">QEJ78_01075</name>
    <name evidence="5" type="ORF">SAMN02983011_00560</name>
</gene>
<feature type="region of interest" description="Disordered" evidence="1">
    <location>
        <begin position="381"/>
        <end position="401"/>
    </location>
</feature>
<feature type="transmembrane region" description="Helical" evidence="2">
    <location>
        <begin position="421"/>
        <end position="442"/>
    </location>
</feature>
<dbReference type="Pfam" id="PF08428">
    <property type="entry name" value="Rib"/>
    <property type="match status" value="1"/>
</dbReference>
<evidence type="ECO:0000259" key="4">
    <source>
        <dbReference type="Pfam" id="PF08428"/>
    </source>
</evidence>
<proteinExistence type="predicted"/>
<evidence type="ECO:0000313" key="5">
    <source>
        <dbReference type="EMBL" id="SDA43468.1"/>
    </source>
</evidence>